<evidence type="ECO:0000256" key="2">
    <source>
        <dbReference type="ARBA" id="ARBA00001970"/>
    </source>
</evidence>
<dbReference type="FunFam" id="2.60.40.650:FF:000002">
    <property type="entry name" value="sulfite oxidase"/>
    <property type="match status" value="1"/>
</dbReference>
<dbReference type="PROSITE" id="PS50255">
    <property type="entry name" value="CYTOCHROME_B5_2"/>
    <property type="match status" value="1"/>
</dbReference>
<keyword evidence="8" id="KW-0349">Heme</keyword>
<organism evidence="16 17">
    <name type="scientific">Acanthaster planci</name>
    <name type="common">Crown-of-thorns starfish</name>
    <dbReference type="NCBI Taxonomy" id="133434"/>
    <lineage>
        <taxon>Eukaryota</taxon>
        <taxon>Metazoa</taxon>
        <taxon>Echinodermata</taxon>
        <taxon>Eleutherozoa</taxon>
        <taxon>Asterozoa</taxon>
        <taxon>Asteroidea</taxon>
        <taxon>Valvatacea</taxon>
        <taxon>Valvatida</taxon>
        <taxon>Acanthasteridae</taxon>
        <taxon>Acanthaster</taxon>
    </lineage>
</organism>
<dbReference type="Proteomes" id="UP000694845">
    <property type="component" value="Unplaced"/>
</dbReference>
<dbReference type="KEGG" id="aplc:110977665"/>
<dbReference type="InterPro" id="IPR008335">
    <property type="entry name" value="Mopterin_OxRdtase_euk"/>
</dbReference>
<dbReference type="EC" id="1.8.3.1" evidence="6"/>
<dbReference type="InterPro" id="IPR014756">
    <property type="entry name" value="Ig_E-set"/>
</dbReference>
<evidence type="ECO:0000256" key="10">
    <source>
        <dbReference type="ARBA" id="ARBA00023002"/>
    </source>
</evidence>
<keyword evidence="7" id="KW-0500">Molybdenum</keyword>
<evidence type="ECO:0000256" key="14">
    <source>
        <dbReference type="SAM" id="MobiDB-lite"/>
    </source>
</evidence>
<feature type="domain" description="Cytochrome b5 heme-binding" evidence="15">
    <location>
        <begin position="138"/>
        <end position="216"/>
    </location>
</feature>
<evidence type="ECO:0000256" key="9">
    <source>
        <dbReference type="ARBA" id="ARBA00022723"/>
    </source>
</evidence>
<proteinExistence type="predicted"/>
<keyword evidence="9" id="KW-0479">Metal-binding</keyword>
<evidence type="ECO:0000256" key="7">
    <source>
        <dbReference type="ARBA" id="ARBA00022505"/>
    </source>
</evidence>
<dbReference type="Pfam" id="PF03404">
    <property type="entry name" value="Mo-co_dimer"/>
    <property type="match status" value="1"/>
</dbReference>
<evidence type="ECO:0000256" key="13">
    <source>
        <dbReference type="ARBA" id="ARBA00070338"/>
    </source>
</evidence>
<evidence type="ECO:0000256" key="3">
    <source>
        <dbReference type="ARBA" id="ARBA00004569"/>
    </source>
</evidence>
<evidence type="ECO:0000259" key="15">
    <source>
        <dbReference type="PROSITE" id="PS50255"/>
    </source>
</evidence>
<dbReference type="GO" id="GO:0005758">
    <property type="term" value="C:mitochondrial intermembrane space"/>
    <property type="evidence" value="ECO:0007669"/>
    <property type="project" value="UniProtKB-SubCell"/>
</dbReference>
<comment type="pathway">
    <text evidence="4">Sulfur metabolism.</text>
</comment>
<dbReference type="GO" id="GO:0020037">
    <property type="term" value="F:heme binding"/>
    <property type="evidence" value="ECO:0007669"/>
    <property type="project" value="InterPro"/>
</dbReference>
<dbReference type="CTD" id="6821"/>
<dbReference type="Pfam" id="PF00173">
    <property type="entry name" value="Cyt-b5"/>
    <property type="match status" value="1"/>
</dbReference>
<dbReference type="GO" id="GO:0006790">
    <property type="term" value="P:sulfur compound metabolic process"/>
    <property type="evidence" value="ECO:0007669"/>
    <property type="project" value="UniProtKB-UniPathway"/>
</dbReference>
<accession>A0A8B7Y5N1</accession>
<dbReference type="CDD" id="cd02111">
    <property type="entry name" value="eukary_SO_Moco"/>
    <property type="match status" value="1"/>
</dbReference>
<dbReference type="SUPFAM" id="SSF81296">
    <property type="entry name" value="E set domains"/>
    <property type="match status" value="1"/>
</dbReference>
<dbReference type="SUPFAM" id="SSF55856">
    <property type="entry name" value="Cytochrome b5-like heme/steroid binding domain"/>
    <property type="match status" value="1"/>
</dbReference>
<dbReference type="Gene3D" id="3.90.420.10">
    <property type="entry name" value="Oxidoreductase, molybdopterin-binding domain"/>
    <property type="match status" value="1"/>
</dbReference>
<evidence type="ECO:0000256" key="8">
    <source>
        <dbReference type="ARBA" id="ARBA00022617"/>
    </source>
</evidence>
<dbReference type="SUPFAM" id="SSF56524">
    <property type="entry name" value="Oxidoreductase molybdopterin-binding domain"/>
    <property type="match status" value="1"/>
</dbReference>
<dbReference type="InterPro" id="IPR005066">
    <property type="entry name" value="MoCF_OxRdtse_dimer"/>
</dbReference>
<evidence type="ECO:0000256" key="4">
    <source>
        <dbReference type="ARBA" id="ARBA00004678"/>
    </source>
</evidence>
<evidence type="ECO:0000256" key="5">
    <source>
        <dbReference type="ARBA" id="ARBA00004971"/>
    </source>
</evidence>
<gene>
    <name evidence="17" type="primary">LOC110977665</name>
</gene>
<dbReference type="UniPathway" id="UPA00096"/>
<dbReference type="FunFam" id="3.90.420.10:FF:000002">
    <property type="entry name" value="sulfite oxidase, mitochondrial"/>
    <property type="match status" value="1"/>
</dbReference>
<feature type="compositionally biased region" description="Low complexity" evidence="14">
    <location>
        <begin position="63"/>
        <end position="73"/>
    </location>
</feature>
<keyword evidence="16" id="KW-1185">Reference proteome</keyword>
<dbReference type="Gene3D" id="3.10.120.10">
    <property type="entry name" value="Cytochrome b5-like heme/steroid binding domain"/>
    <property type="match status" value="1"/>
</dbReference>
<dbReference type="PROSITE" id="PS00191">
    <property type="entry name" value="CYTOCHROME_B5_1"/>
    <property type="match status" value="1"/>
</dbReference>
<evidence type="ECO:0000256" key="1">
    <source>
        <dbReference type="ARBA" id="ARBA00001924"/>
    </source>
</evidence>
<dbReference type="InterPro" id="IPR000572">
    <property type="entry name" value="OxRdtase_Mopterin-bd_dom"/>
</dbReference>
<dbReference type="Gene3D" id="2.60.40.650">
    <property type="match status" value="1"/>
</dbReference>
<evidence type="ECO:0000256" key="6">
    <source>
        <dbReference type="ARBA" id="ARBA00012505"/>
    </source>
</evidence>
<dbReference type="InterPro" id="IPR036374">
    <property type="entry name" value="OxRdtase_Mopterin-bd_sf"/>
</dbReference>
<dbReference type="InterPro" id="IPR001199">
    <property type="entry name" value="Cyt_B5-like_heme/steroid-bd"/>
</dbReference>
<dbReference type="PRINTS" id="PR00407">
    <property type="entry name" value="EUMOPTERIN"/>
</dbReference>
<keyword evidence="12" id="KW-0496">Mitochondrion</keyword>
<dbReference type="PANTHER" id="PTHR19372">
    <property type="entry name" value="SULFITE REDUCTASE"/>
    <property type="match status" value="1"/>
</dbReference>
<keyword evidence="11" id="KW-0408">Iron</keyword>
<dbReference type="OrthoDB" id="10051395at2759"/>
<sequence length="606" mass="66667">MALLTFSKFSRCSGVMCLTKQILTVSRPAAVARALSSNASNSNRASGNLGSSSVRSEQSRGFSWDGDGASSSSDHADDVVWGVMSKLLVGGTILIGGIGLTAYTKFVNNSECATAKTTAPSAEPYSAAQNAGVKIQGLPEYSQEEVAKHKNPQTGIWMTYKNGVYDVTSFMNAHPGGGKIWLAAGGSLEPFWNLYAVHKSDEVFEILEEYRIGNYKDAEKTKHRDANDPFANDPYRHPALRVNSEKPFNAEPPPSLLVDSFITPNELFFVRNHLPVPKCDVKNFKLAVEVPSKKTINLSLDNLKRNFKEHTITATLQCAGNRRSQMSSYKTVKGLSWRYGAISTAEWTGVQLRDLLLEAGLTEEDEAKFAHIQFEGLDKDPNGGHYGSSIPFSVAMNPYRDVLVAYKMNGNEIPADHGYPLRVIIPGNIGARSVKWLSKIVASDQESPSHWQQNDYKSFNPSVDFGQLDYKTAPAIQEYPVQSAICVPRDGSKVDVDEEKVSIKGYAWSGGGRGILRVDVSVNGGKEWHTAELQGSGQKVNRVWAWTLWEAEIPIPKDHKGKLDICCKAIDSSHNVQPDTMQGIWNVRGLLNTAWHRIQVGVVQED</sequence>
<evidence type="ECO:0000256" key="11">
    <source>
        <dbReference type="ARBA" id="ARBA00023004"/>
    </source>
</evidence>
<comment type="pathway">
    <text evidence="5">Energy metabolism; sulfur metabolism.</text>
</comment>
<comment type="subcellular location">
    <subcellularLocation>
        <location evidence="3">Mitochondrion intermembrane space</location>
    </subcellularLocation>
</comment>
<evidence type="ECO:0000313" key="17">
    <source>
        <dbReference type="RefSeq" id="XP_022087655.1"/>
    </source>
</evidence>
<dbReference type="GO" id="GO:0030151">
    <property type="term" value="F:molybdenum ion binding"/>
    <property type="evidence" value="ECO:0007669"/>
    <property type="project" value="InterPro"/>
</dbReference>
<dbReference type="GeneID" id="110977665"/>
<feature type="region of interest" description="Disordered" evidence="14">
    <location>
        <begin position="36"/>
        <end position="73"/>
    </location>
</feature>
<dbReference type="SMART" id="SM01117">
    <property type="entry name" value="Cyt-b5"/>
    <property type="match status" value="1"/>
</dbReference>
<evidence type="ECO:0000256" key="12">
    <source>
        <dbReference type="ARBA" id="ARBA00023128"/>
    </source>
</evidence>
<protein>
    <recommendedName>
        <fullName evidence="13">Sulfite oxidase</fullName>
        <ecNumber evidence="6">1.8.3.1</ecNumber>
    </recommendedName>
</protein>
<evidence type="ECO:0000313" key="16">
    <source>
        <dbReference type="Proteomes" id="UP000694845"/>
    </source>
</evidence>
<dbReference type="FunFam" id="3.10.120.10:FF:000007">
    <property type="entry name" value="Sulfite oxidase, mitochondrial"/>
    <property type="match status" value="1"/>
</dbReference>
<dbReference type="OMA" id="TWHVAEL"/>
<name>A0A8B7Y5N1_ACAPL</name>
<dbReference type="Pfam" id="PF00174">
    <property type="entry name" value="Oxidored_molyb"/>
    <property type="match status" value="1"/>
</dbReference>
<dbReference type="InterPro" id="IPR018506">
    <property type="entry name" value="Cyt_B5_heme-BS"/>
</dbReference>
<dbReference type="RefSeq" id="XP_022087655.1">
    <property type="nucleotide sequence ID" value="XM_022231963.1"/>
</dbReference>
<feature type="compositionally biased region" description="Low complexity" evidence="14">
    <location>
        <begin position="36"/>
        <end position="53"/>
    </location>
</feature>
<dbReference type="GO" id="GO:0043546">
    <property type="term" value="F:molybdopterin cofactor binding"/>
    <property type="evidence" value="ECO:0007669"/>
    <property type="project" value="TreeGrafter"/>
</dbReference>
<reference evidence="17" key="1">
    <citation type="submission" date="2025-08" db="UniProtKB">
        <authorList>
            <consortium name="RefSeq"/>
        </authorList>
    </citation>
    <scope>IDENTIFICATION</scope>
</reference>
<dbReference type="PANTHER" id="PTHR19372:SF7">
    <property type="entry name" value="SULFITE OXIDASE, MITOCHONDRIAL"/>
    <property type="match status" value="1"/>
</dbReference>
<keyword evidence="10" id="KW-0560">Oxidoreductase</keyword>
<dbReference type="AlphaFoldDB" id="A0A8B7Y5N1"/>
<comment type="cofactor">
    <cofactor evidence="1">
        <name>Mo-molybdopterin</name>
        <dbReference type="ChEBI" id="CHEBI:71302"/>
    </cofactor>
</comment>
<dbReference type="GO" id="GO:0008482">
    <property type="term" value="F:sulfite oxidase activity"/>
    <property type="evidence" value="ECO:0007669"/>
    <property type="project" value="UniProtKB-EC"/>
</dbReference>
<comment type="cofactor">
    <cofactor evidence="2">
        <name>heme b</name>
        <dbReference type="ChEBI" id="CHEBI:60344"/>
    </cofactor>
</comment>
<dbReference type="InterPro" id="IPR036400">
    <property type="entry name" value="Cyt_B5-like_heme/steroid_sf"/>
</dbReference>